<name>A0ABN8H6Z2_9LACO</name>
<feature type="transmembrane region" description="Helical" evidence="1">
    <location>
        <begin position="438"/>
        <end position="456"/>
    </location>
</feature>
<feature type="transmembrane region" description="Helical" evidence="1">
    <location>
        <begin position="463"/>
        <end position="480"/>
    </location>
</feature>
<feature type="transmembrane region" description="Helical" evidence="1">
    <location>
        <begin position="272"/>
        <end position="293"/>
    </location>
</feature>
<feature type="transmembrane region" description="Helical" evidence="1">
    <location>
        <begin position="674"/>
        <end position="697"/>
    </location>
</feature>
<feature type="transmembrane region" description="Helical" evidence="1">
    <location>
        <begin position="150"/>
        <end position="169"/>
    </location>
</feature>
<protein>
    <recommendedName>
        <fullName evidence="4">Glycosyltransferase RgtA/B/C/D-like domain-containing protein</fullName>
    </recommendedName>
</protein>
<feature type="transmembrane region" description="Helical" evidence="1">
    <location>
        <begin position="400"/>
        <end position="418"/>
    </location>
</feature>
<accession>A0ABN8H6Z2</accession>
<reference evidence="2" key="1">
    <citation type="submission" date="2022-03" db="EMBL/GenBank/DDBJ databases">
        <authorList>
            <person name="Hettiarachchi G."/>
        </authorList>
    </citation>
    <scope>NUCLEOTIDE SEQUENCE</scope>
    <source>
        <strain evidence="2">LMG 32447</strain>
    </source>
</reference>
<proteinExistence type="predicted"/>
<evidence type="ECO:0000256" key="1">
    <source>
        <dbReference type="SAM" id="Phobius"/>
    </source>
</evidence>
<dbReference type="EMBL" id="CAKOEU010000001">
    <property type="protein sequence ID" value="CAH1850366.1"/>
    <property type="molecule type" value="Genomic_DNA"/>
</dbReference>
<gene>
    <name evidence="2" type="ORF">LMG032447_00118</name>
</gene>
<sequence length="702" mass="79649">MILKKTQNSFLLLSAFSLFVLLMVASFLYPENNGTRLTAPFFSRFFRVGATLTVILGLLSFKQLTDRTKKILFYILLLLLIGGQLCFILAFQRPLHTDTAYVITMSERLANGNFDWFHYFTIYPNNVNITIFWAFIFKILNFVGLSNHEIVYPWLQLIILDFSLIFFANATNKLKAGLGKYVVTLSFAYAPLVMYVIFPYNDIFAVSLLIIGISCFILANLTSNFMQQIIYYIVTFGSLSLGVAIRQNLVIILIALVLTISLSKRYLPLQKLILIVSLIATCAVFILGFRIAASHSDFHPNVNQETPTMRYVNMSWNPGTSGEIDVNDAWHWSELPKAERSKALSHELKHRLKELGPIGIVKHMVKKIAYMFSIGLPYQDMEDVQFTSIVKMPQWKVKKFYAVLTNLFQPLYIVMLLFSCYTVFNNFKNNKHGLYSDVVFFAAVSVLGTVMFHALLWEVRDRYALPIFPFVILLSAMGIASLKKDGLAIPNFISKITLLHTASALAVVLIVINGVSQFNQFSKSVRQDGLVYSSGFLPYAEPTEKRQLIEPNQQYQTDSFVLSDKVNSVFFGQIATKEMTDLVFTLVNSKTGVQTILPVKNGGVDLPQAIPRGKYYVNLITGNSPVESTFLLEQSGISSLQGPQVLKDGRRIPGMRLIFDLKNSLRVSIIPMKLYILLHVVVLLIILFLWHRLYVIYQIKNN</sequence>
<organism evidence="2 3">
    <name type="scientific">Convivina praedatoris</name>
    <dbReference type="NCBI Taxonomy" id="2880963"/>
    <lineage>
        <taxon>Bacteria</taxon>
        <taxon>Bacillati</taxon>
        <taxon>Bacillota</taxon>
        <taxon>Bacilli</taxon>
        <taxon>Lactobacillales</taxon>
        <taxon>Lactobacillaceae</taxon>
        <taxon>Convivina</taxon>
    </lineage>
</organism>
<keyword evidence="1" id="KW-1133">Transmembrane helix</keyword>
<keyword evidence="1" id="KW-0472">Membrane</keyword>
<comment type="caution">
    <text evidence="2">The sequence shown here is derived from an EMBL/GenBank/DDBJ whole genome shotgun (WGS) entry which is preliminary data.</text>
</comment>
<feature type="transmembrane region" description="Helical" evidence="1">
    <location>
        <begin position="204"/>
        <end position="222"/>
    </location>
</feature>
<evidence type="ECO:0008006" key="4">
    <source>
        <dbReference type="Google" id="ProtNLM"/>
    </source>
</evidence>
<dbReference type="Proteomes" id="UP000838102">
    <property type="component" value="Unassembled WGS sequence"/>
</dbReference>
<dbReference type="RefSeq" id="WP_248705586.1">
    <property type="nucleotide sequence ID" value="NZ_CAKOEU010000001.1"/>
</dbReference>
<feature type="transmembrane region" description="Helical" evidence="1">
    <location>
        <begin position="181"/>
        <end position="198"/>
    </location>
</feature>
<keyword evidence="1" id="KW-0812">Transmembrane</keyword>
<evidence type="ECO:0000313" key="3">
    <source>
        <dbReference type="Proteomes" id="UP000838102"/>
    </source>
</evidence>
<evidence type="ECO:0000313" key="2">
    <source>
        <dbReference type="EMBL" id="CAH1850366.1"/>
    </source>
</evidence>
<feature type="transmembrane region" description="Helical" evidence="1">
    <location>
        <begin position="71"/>
        <end position="91"/>
    </location>
</feature>
<keyword evidence="3" id="KW-1185">Reference proteome</keyword>
<feature type="transmembrane region" description="Helical" evidence="1">
    <location>
        <begin position="9"/>
        <end position="29"/>
    </location>
</feature>
<feature type="transmembrane region" description="Helical" evidence="1">
    <location>
        <begin position="41"/>
        <end position="59"/>
    </location>
</feature>
<feature type="transmembrane region" description="Helical" evidence="1">
    <location>
        <begin position="492"/>
        <end position="516"/>
    </location>
</feature>
<feature type="transmembrane region" description="Helical" evidence="1">
    <location>
        <begin position="229"/>
        <end position="260"/>
    </location>
</feature>